<dbReference type="PROSITE" id="PS00969">
    <property type="entry name" value="ANTENNA_COMP_BETA"/>
    <property type="match status" value="1"/>
</dbReference>
<dbReference type="GO" id="GO:0042314">
    <property type="term" value="F:bacteriochlorophyll binding"/>
    <property type="evidence" value="ECO:0007669"/>
    <property type="project" value="UniProtKB-KW"/>
</dbReference>
<dbReference type="NCBIfam" id="NF040862">
    <property type="entry name" value="pufB_517_ASD"/>
    <property type="match status" value="1"/>
</dbReference>
<dbReference type="InterPro" id="IPR023623">
    <property type="entry name" value="Antenna_beta_CS"/>
</dbReference>
<keyword evidence="5" id="KW-0148">Chlorophyll</keyword>
<proteinExistence type="inferred from homology"/>
<evidence type="ECO:0000256" key="13">
    <source>
        <dbReference type="ARBA" id="ARBA00023136"/>
    </source>
</evidence>
<comment type="subcellular location">
    <subcellularLocation>
        <location evidence="2">Cell inner membrane</location>
        <topology evidence="2">Single-pass type II membrane protein</topology>
    </subcellularLocation>
</comment>
<gene>
    <name evidence="18" type="ORF">CKO42_12180</name>
</gene>
<evidence type="ECO:0000256" key="12">
    <source>
        <dbReference type="ARBA" id="ARBA00022991"/>
    </source>
</evidence>
<accession>A0A9X0W8Y6</accession>
<dbReference type="InterPro" id="IPR000066">
    <property type="entry name" value="Antenna_a/b"/>
</dbReference>
<evidence type="ECO:0000256" key="2">
    <source>
        <dbReference type="ARBA" id="ARBA00004249"/>
    </source>
</evidence>
<keyword evidence="14" id="KW-0437">Light-harvesting polypeptide</keyword>
<dbReference type="Pfam" id="PF00556">
    <property type="entry name" value="LHC"/>
    <property type="match status" value="1"/>
</dbReference>
<keyword evidence="11 16" id="KW-1133">Transmembrane helix</keyword>
<dbReference type="Gene3D" id="1.20.5.250">
    <property type="match status" value="1"/>
</dbReference>
<keyword evidence="13 16" id="KW-0472">Membrane</keyword>
<comment type="similarity">
    <text evidence="3">Belongs to the antenna complex beta subunit family.</text>
</comment>
<keyword evidence="7 16" id="KW-0812">Transmembrane</keyword>
<evidence type="ECO:0000256" key="9">
    <source>
        <dbReference type="ARBA" id="ARBA00022842"/>
    </source>
</evidence>
<dbReference type="RefSeq" id="WP_200244217.1">
    <property type="nucleotide sequence ID" value="NZ_JAXUFI010000011.1"/>
</dbReference>
<dbReference type="Proteomes" id="UP001138768">
    <property type="component" value="Unassembled WGS sequence"/>
</dbReference>
<keyword evidence="6" id="KW-0042">Antenna complex</keyword>
<evidence type="ECO:0000256" key="1">
    <source>
        <dbReference type="ARBA" id="ARBA00002455"/>
    </source>
</evidence>
<dbReference type="GO" id="GO:0019684">
    <property type="term" value="P:photosynthesis, light reaction"/>
    <property type="evidence" value="ECO:0007669"/>
    <property type="project" value="InterPro"/>
</dbReference>
<dbReference type="InterPro" id="IPR002362">
    <property type="entry name" value="LHB-1/5"/>
</dbReference>
<dbReference type="AlphaFoldDB" id="A0A9X0W8Y6"/>
<dbReference type="EMBL" id="NRRY01000018">
    <property type="protein sequence ID" value="MBK1619178.1"/>
    <property type="molecule type" value="Genomic_DNA"/>
</dbReference>
<protein>
    <submittedName>
        <fullName evidence="18">Light-harvesting protein</fullName>
    </submittedName>
</protein>
<evidence type="ECO:0000256" key="14">
    <source>
        <dbReference type="ARBA" id="ARBA00023243"/>
    </source>
</evidence>
<keyword evidence="12" id="KW-0157">Chromophore</keyword>
<keyword evidence="10" id="KW-0076">Bacteriochlorophyll</keyword>
<evidence type="ECO:0000256" key="10">
    <source>
        <dbReference type="ARBA" id="ARBA00022956"/>
    </source>
</evidence>
<feature type="transmembrane region" description="Helical" evidence="16">
    <location>
        <begin position="20"/>
        <end position="43"/>
    </location>
</feature>
<dbReference type="GO" id="GO:0046872">
    <property type="term" value="F:metal ion binding"/>
    <property type="evidence" value="ECO:0007669"/>
    <property type="project" value="UniProtKB-KW"/>
</dbReference>
<evidence type="ECO:0000313" key="19">
    <source>
        <dbReference type="Proteomes" id="UP001138768"/>
    </source>
</evidence>
<reference evidence="18 19" key="1">
    <citation type="journal article" date="2020" name="Microorganisms">
        <title>Osmotic Adaptation and Compatible Solute Biosynthesis of Phototrophic Bacteria as Revealed from Genome Analyses.</title>
        <authorList>
            <person name="Imhoff J.F."/>
            <person name="Rahn T."/>
            <person name="Kunzel S."/>
            <person name="Keller A."/>
            <person name="Neulinger S.C."/>
        </authorList>
    </citation>
    <scope>NUCLEOTIDE SEQUENCE [LARGE SCALE GENOMIC DNA]</scope>
    <source>
        <strain evidence="18 19">DSM 25653</strain>
    </source>
</reference>
<name>A0A9X0W8Y6_9GAMM</name>
<evidence type="ECO:0000313" key="18">
    <source>
        <dbReference type="EMBL" id="MBK1619178.1"/>
    </source>
</evidence>
<dbReference type="PRINTS" id="PR00674">
    <property type="entry name" value="LIGHTHARVSTB"/>
</dbReference>
<dbReference type="InterPro" id="IPR023624">
    <property type="entry name" value="Antenna_beta_dom_sf"/>
</dbReference>
<keyword evidence="4" id="KW-1003">Cell membrane</keyword>
<dbReference type="SUPFAM" id="SSF56918">
    <property type="entry name" value="Light-harvesting complex subunits"/>
    <property type="match status" value="1"/>
</dbReference>
<evidence type="ECO:0000256" key="16">
    <source>
        <dbReference type="SAM" id="Phobius"/>
    </source>
</evidence>
<organism evidence="18 19">
    <name type="scientific">Lamprobacter modestohalophilus</name>
    <dbReference type="NCBI Taxonomy" id="1064514"/>
    <lineage>
        <taxon>Bacteria</taxon>
        <taxon>Pseudomonadati</taxon>
        <taxon>Pseudomonadota</taxon>
        <taxon>Gammaproteobacteria</taxon>
        <taxon>Chromatiales</taxon>
        <taxon>Chromatiaceae</taxon>
        <taxon>Lamprobacter</taxon>
    </lineage>
</organism>
<feature type="binding site" description="axial binding residue" evidence="15">
    <location>
        <position position="37"/>
    </location>
    <ligand>
        <name>a bacteriochlorophyll</name>
        <dbReference type="ChEBI" id="CHEBI:38201"/>
    </ligand>
    <ligandPart>
        <name>Mg</name>
        <dbReference type="ChEBI" id="CHEBI:25107"/>
    </ligandPart>
</feature>
<keyword evidence="8 15" id="KW-0479">Metal-binding</keyword>
<comment type="caution">
    <text evidence="18">The sequence shown here is derived from an EMBL/GenBank/DDBJ whole genome shotgun (WGS) entry which is preliminary data.</text>
</comment>
<evidence type="ECO:0000256" key="6">
    <source>
        <dbReference type="ARBA" id="ARBA00022549"/>
    </source>
</evidence>
<evidence type="ECO:0000256" key="8">
    <source>
        <dbReference type="ARBA" id="ARBA00022723"/>
    </source>
</evidence>
<evidence type="ECO:0000256" key="3">
    <source>
        <dbReference type="ARBA" id="ARBA00011052"/>
    </source>
</evidence>
<feature type="domain" description="Antenna complex alpha/beta subunit" evidence="17">
    <location>
        <begin position="12"/>
        <end position="47"/>
    </location>
</feature>
<feature type="binding site" description="axial binding residue" evidence="15">
    <location>
        <position position="19"/>
    </location>
    <ligand>
        <name>a bacteriochlorophyll</name>
        <dbReference type="ChEBI" id="CHEBI:38201"/>
    </ligand>
    <ligandPart>
        <name>Mg</name>
        <dbReference type="ChEBI" id="CHEBI:25107"/>
    </ligandPart>
</feature>
<evidence type="ECO:0000256" key="11">
    <source>
        <dbReference type="ARBA" id="ARBA00022989"/>
    </source>
</evidence>
<dbReference type="PIRSF" id="PIRSF002900">
    <property type="entry name" value="Antenna_beta"/>
    <property type="match status" value="1"/>
</dbReference>
<keyword evidence="19" id="KW-1185">Reference proteome</keyword>
<dbReference type="GO" id="GO:0030077">
    <property type="term" value="C:plasma membrane light-harvesting complex"/>
    <property type="evidence" value="ECO:0007669"/>
    <property type="project" value="InterPro"/>
</dbReference>
<keyword evidence="9 15" id="KW-0460">Magnesium</keyword>
<dbReference type="InterPro" id="IPR035889">
    <property type="entry name" value="Light-harvesting_complex"/>
</dbReference>
<evidence type="ECO:0000256" key="4">
    <source>
        <dbReference type="ARBA" id="ARBA00022475"/>
    </source>
</evidence>
<dbReference type="GO" id="GO:0005886">
    <property type="term" value="C:plasma membrane"/>
    <property type="evidence" value="ECO:0007669"/>
    <property type="project" value="UniProtKB-SubCell"/>
</dbReference>
<comment type="function">
    <text evidence="1">Antenna complexes are light-harvesting systems, which transfer the excitation energy to the reaction centers.</text>
</comment>
<sequence>MADNKSLTGLTEEEAQEFHGIFMSSFSAFVGVAAFAHLLAWFWRPWL</sequence>
<evidence type="ECO:0000256" key="5">
    <source>
        <dbReference type="ARBA" id="ARBA00022494"/>
    </source>
</evidence>
<evidence type="ECO:0000256" key="15">
    <source>
        <dbReference type="PIRSR" id="PIRSR002900-1"/>
    </source>
</evidence>
<evidence type="ECO:0000259" key="17">
    <source>
        <dbReference type="Pfam" id="PF00556"/>
    </source>
</evidence>
<evidence type="ECO:0000256" key="7">
    <source>
        <dbReference type="ARBA" id="ARBA00022692"/>
    </source>
</evidence>